<organism evidence="1 2">
    <name type="scientific">Bordetella flabilis</name>
    <dbReference type="NCBI Taxonomy" id="463014"/>
    <lineage>
        <taxon>Bacteria</taxon>
        <taxon>Pseudomonadati</taxon>
        <taxon>Pseudomonadota</taxon>
        <taxon>Betaproteobacteria</taxon>
        <taxon>Burkholderiales</taxon>
        <taxon>Alcaligenaceae</taxon>
        <taxon>Bordetella</taxon>
    </lineage>
</organism>
<reference evidence="1 2" key="1">
    <citation type="submission" date="2016-06" db="EMBL/GenBank/DDBJ databases">
        <title>Complete genome sequences of Bordetella bronchialis and Bordetella flabilis.</title>
        <authorList>
            <person name="LiPuma J.J."/>
            <person name="Spilker T."/>
        </authorList>
    </citation>
    <scope>NUCLEOTIDE SEQUENCE [LARGE SCALE GENOMIC DNA]</scope>
    <source>
        <strain evidence="1 2">AU10664</strain>
    </source>
</reference>
<accession>A0A193GF30</accession>
<proteinExistence type="predicted"/>
<name>A0A193GF30_9BORD</name>
<protein>
    <recommendedName>
        <fullName evidence="3">Type 4b pilus protein PilO2</fullName>
    </recommendedName>
</protein>
<evidence type="ECO:0000313" key="1">
    <source>
        <dbReference type="EMBL" id="ANN78662.1"/>
    </source>
</evidence>
<keyword evidence="2" id="KW-1185">Reference proteome</keyword>
<dbReference type="EMBL" id="CP016172">
    <property type="protein sequence ID" value="ANN78662.1"/>
    <property type="molecule type" value="Genomic_DNA"/>
</dbReference>
<dbReference type="Proteomes" id="UP000091926">
    <property type="component" value="Chromosome"/>
</dbReference>
<dbReference type="RefSeq" id="WP_066660102.1">
    <property type="nucleotide sequence ID" value="NZ_CBCSCL010000004.1"/>
</dbReference>
<gene>
    <name evidence="1" type="ORF">BAU07_17450</name>
</gene>
<dbReference type="OrthoDB" id="8675971at2"/>
<dbReference type="AlphaFoldDB" id="A0A193GF30"/>
<sequence length="451" mass="48434">MTNTPRPDSESHAFRPVPQAVGDHTLVSLQDETVLVFGLHWSAIVGSRVDALARRKAREARATHYVHGGSGAAAVGCARLRTRGKTGQRLRNKACYAAAQVFARMHPHGVAAGVLCMDGTRTWLAATRDGAVMARSDRIYPDEAAAQAAVAELELLHPGLAGAVHRLSVDDLARSLDPAAAMWRIGLPWGRVPAPAQGVILLLALALLLPPAWRAWQRGPGAPPPPVAVDPARAWHDALSRAAATIHIHDAGQLGRVFQILRQLPTALQDWTLQWARCRPDGSGWACHARYGRTTPHATNQALAERLPASVRALFASLDEADVLWQVTGVTHALQPAALPHMSQTDLRFASVLQAIRPAFARIALGAPAAFAVAPPRDPQGRPLPAPPDLPRLRSRPIVLEGPLRSFALLAQPPATASWSEIALVVQVDRPPDIAQSPLMAQIQGVVYERE</sequence>
<dbReference type="KEGG" id="bfz:BAU07_17450"/>
<evidence type="ECO:0000313" key="2">
    <source>
        <dbReference type="Proteomes" id="UP000091926"/>
    </source>
</evidence>
<dbReference type="STRING" id="463014.BAU07_17450"/>
<evidence type="ECO:0008006" key="3">
    <source>
        <dbReference type="Google" id="ProtNLM"/>
    </source>
</evidence>